<accession>A0A2K2CHH7</accession>
<dbReference type="Proteomes" id="UP000008810">
    <property type="component" value="Chromosome 5"/>
</dbReference>
<feature type="region of interest" description="Disordered" evidence="1">
    <location>
        <begin position="66"/>
        <end position="87"/>
    </location>
</feature>
<proteinExistence type="predicted"/>
<dbReference type="Gramene" id="PNT61479">
    <property type="protein sequence ID" value="PNT61479"/>
    <property type="gene ID" value="BRADI_5g15659v3"/>
</dbReference>
<keyword evidence="4" id="KW-1185">Reference proteome</keyword>
<feature type="compositionally biased region" description="Low complexity" evidence="1">
    <location>
        <begin position="70"/>
        <end position="84"/>
    </location>
</feature>
<dbReference type="InParanoid" id="A0A2K2CHH7"/>
<dbReference type="EnsemblPlants" id="PNT61479">
    <property type="protein sequence ID" value="PNT61479"/>
    <property type="gene ID" value="BRADI_5g15659v3"/>
</dbReference>
<reference evidence="2" key="2">
    <citation type="submission" date="2017-06" db="EMBL/GenBank/DDBJ databases">
        <title>WGS assembly of Brachypodium distachyon.</title>
        <authorList>
            <consortium name="The International Brachypodium Initiative"/>
            <person name="Lucas S."/>
            <person name="Harmon-Smith M."/>
            <person name="Lail K."/>
            <person name="Tice H."/>
            <person name="Grimwood J."/>
            <person name="Bruce D."/>
            <person name="Barry K."/>
            <person name="Shu S."/>
            <person name="Lindquist E."/>
            <person name="Wang M."/>
            <person name="Pitluck S."/>
            <person name="Vogel J.P."/>
            <person name="Garvin D.F."/>
            <person name="Mockler T.C."/>
            <person name="Schmutz J."/>
            <person name="Rokhsar D."/>
            <person name="Bevan M.W."/>
        </authorList>
    </citation>
    <scope>NUCLEOTIDE SEQUENCE</scope>
    <source>
        <strain evidence="2">Bd21</strain>
    </source>
</reference>
<evidence type="ECO:0000313" key="2">
    <source>
        <dbReference type="EMBL" id="PNT61479.1"/>
    </source>
</evidence>
<evidence type="ECO:0000256" key="1">
    <source>
        <dbReference type="SAM" id="MobiDB-lite"/>
    </source>
</evidence>
<protein>
    <submittedName>
        <fullName evidence="2 3">Uncharacterized protein</fullName>
    </submittedName>
</protein>
<evidence type="ECO:0000313" key="4">
    <source>
        <dbReference type="Proteomes" id="UP000008810"/>
    </source>
</evidence>
<name>A0A2K2CHH7_BRADI</name>
<gene>
    <name evidence="2" type="ORF">BRADI_5g15659v3</name>
</gene>
<reference evidence="3" key="3">
    <citation type="submission" date="2018-08" db="UniProtKB">
        <authorList>
            <consortium name="EnsemblPlants"/>
        </authorList>
    </citation>
    <scope>IDENTIFICATION</scope>
    <source>
        <strain evidence="3">cv. Bd21</strain>
    </source>
</reference>
<dbReference type="AlphaFoldDB" id="A0A2K2CHH7"/>
<reference evidence="2 3" key="1">
    <citation type="journal article" date="2010" name="Nature">
        <title>Genome sequencing and analysis of the model grass Brachypodium distachyon.</title>
        <authorList>
            <consortium name="International Brachypodium Initiative"/>
        </authorList>
    </citation>
    <scope>NUCLEOTIDE SEQUENCE [LARGE SCALE GENOMIC DNA]</scope>
    <source>
        <strain evidence="2 3">Bd21</strain>
    </source>
</reference>
<sequence>MPALLSRPIDPSSPIPLPLAPIPCCQGPLFWSFAHAASVAMAFLWLKFSQSFQVLAILASTQAHCPTPSPSGSASGPARASRPPWALPMSHSPARWRGGLQPIVPRQRCVDAIRGSRRRRIRWHQGVARVGVSPFPCLAPLWGLLSPPREPGVKASPNGAAIAADRAESFATPSSCRHAARGTLLPRLLHLLTLWTVRRTCTKVNMEAYAGLQDKFFSHFTISECLPRFWSLLAPIASSLF</sequence>
<organism evidence="2">
    <name type="scientific">Brachypodium distachyon</name>
    <name type="common">Purple false brome</name>
    <name type="synonym">Trachynia distachya</name>
    <dbReference type="NCBI Taxonomy" id="15368"/>
    <lineage>
        <taxon>Eukaryota</taxon>
        <taxon>Viridiplantae</taxon>
        <taxon>Streptophyta</taxon>
        <taxon>Embryophyta</taxon>
        <taxon>Tracheophyta</taxon>
        <taxon>Spermatophyta</taxon>
        <taxon>Magnoliopsida</taxon>
        <taxon>Liliopsida</taxon>
        <taxon>Poales</taxon>
        <taxon>Poaceae</taxon>
        <taxon>BOP clade</taxon>
        <taxon>Pooideae</taxon>
        <taxon>Stipodae</taxon>
        <taxon>Brachypodieae</taxon>
        <taxon>Brachypodium</taxon>
    </lineage>
</organism>
<evidence type="ECO:0000313" key="3">
    <source>
        <dbReference type="EnsemblPlants" id="PNT61479"/>
    </source>
</evidence>
<dbReference type="EMBL" id="CM000884">
    <property type="protein sequence ID" value="PNT61479.1"/>
    <property type="molecule type" value="Genomic_DNA"/>
</dbReference>